<dbReference type="Proteomes" id="UP001490365">
    <property type="component" value="Unassembled WGS sequence"/>
</dbReference>
<evidence type="ECO:0000313" key="1">
    <source>
        <dbReference type="EMBL" id="MER6268851.1"/>
    </source>
</evidence>
<accession>A0ABV1TFN7</accession>
<proteinExistence type="predicted"/>
<protein>
    <submittedName>
        <fullName evidence="1">Uncharacterized protein</fullName>
    </submittedName>
</protein>
<dbReference type="RefSeq" id="WP_351957449.1">
    <property type="nucleotide sequence ID" value="NZ_JBEOZM010000006.1"/>
</dbReference>
<reference evidence="1 2" key="1">
    <citation type="submission" date="2024-06" db="EMBL/GenBank/DDBJ databases">
        <title>The Natural Products Discovery Center: Release of the First 8490 Sequenced Strains for Exploring Actinobacteria Biosynthetic Diversity.</title>
        <authorList>
            <person name="Kalkreuter E."/>
            <person name="Kautsar S.A."/>
            <person name="Yang D."/>
            <person name="Bader C.D."/>
            <person name="Teijaro C.N."/>
            <person name="Fluegel L."/>
            <person name="Davis C.M."/>
            <person name="Simpson J.R."/>
            <person name="Lauterbach L."/>
            <person name="Steele A.D."/>
            <person name="Gui C."/>
            <person name="Meng S."/>
            <person name="Li G."/>
            <person name="Viehrig K."/>
            <person name="Ye F."/>
            <person name="Su P."/>
            <person name="Kiefer A.F."/>
            <person name="Nichols A."/>
            <person name="Cepeda A.J."/>
            <person name="Yan W."/>
            <person name="Fan B."/>
            <person name="Jiang Y."/>
            <person name="Adhikari A."/>
            <person name="Zheng C.-J."/>
            <person name="Schuster L."/>
            <person name="Cowan T.M."/>
            <person name="Smanski M.J."/>
            <person name="Chevrette M.G."/>
            <person name="De Carvalho L.P.S."/>
            <person name="Shen B."/>
        </authorList>
    </citation>
    <scope>NUCLEOTIDE SEQUENCE [LARGE SCALE GENOMIC DNA]</scope>
    <source>
        <strain evidence="1 2">NPDC001694</strain>
    </source>
</reference>
<name>A0ABV1TFN7_9ACTN</name>
<keyword evidence="2" id="KW-1185">Reference proteome</keyword>
<organism evidence="1 2">
    <name type="scientific">Streptomyces sp. 900105755</name>
    <dbReference type="NCBI Taxonomy" id="3154389"/>
    <lineage>
        <taxon>Bacteria</taxon>
        <taxon>Bacillati</taxon>
        <taxon>Actinomycetota</taxon>
        <taxon>Actinomycetes</taxon>
        <taxon>Kitasatosporales</taxon>
        <taxon>Streptomycetaceae</taxon>
        <taxon>Streptomyces</taxon>
    </lineage>
</organism>
<sequence length="51" mass="5653">MPGYRCSPCSSSALRWLCMRGIRPVDGLSRAHVHGDRRLAEAACRMVSVVH</sequence>
<evidence type="ECO:0000313" key="2">
    <source>
        <dbReference type="Proteomes" id="UP001490365"/>
    </source>
</evidence>
<dbReference type="EMBL" id="JBEOZM010000006">
    <property type="protein sequence ID" value="MER6268851.1"/>
    <property type="molecule type" value="Genomic_DNA"/>
</dbReference>
<gene>
    <name evidence="1" type="ORF">ABT211_16355</name>
</gene>
<comment type="caution">
    <text evidence="1">The sequence shown here is derived from an EMBL/GenBank/DDBJ whole genome shotgun (WGS) entry which is preliminary data.</text>
</comment>